<dbReference type="InterPro" id="IPR032675">
    <property type="entry name" value="LRR_dom_sf"/>
</dbReference>
<evidence type="ECO:0000259" key="17">
    <source>
        <dbReference type="PROSITE" id="PS50209"/>
    </source>
</evidence>
<dbReference type="SUPFAM" id="SSF52047">
    <property type="entry name" value="RNI-like"/>
    <property type="match status" value="1"/>
</dbReference>
<dbReference type="Gene3D" id="3.80.10.10">
    <property type="entry name" value="Ribonuclease Inhibitor"/>
    <property type="match status" value="1"/>
</dbReference>
<evidence type="ECO:0000256" key="13">
    <source>
        <dbReference type="ARBA" id="ARBA00023136"/>
    </source>
</evidence>
<dbReference type="Proteomes" id="UP000192220">
    <property type="component" value="Unplaced"/>
</dbReference>
<dbReference type="STRING" id="52670.A0A2I4B6P7"/>
<evidence type="ECO:0000256" key="3">
    <source>
        <dbReference type="ARBA" id="ARBA00004496"/>
    </source>
</evidence>
<keyword evidence="5" id="KW-0963">Cytoplasm</keyword>
<dbReference type="Pfam" id="PF17776">
    <property type="entry name" value="NLRC4_HD2"/>
    <property type="match status" value="1"/>
</dbReference>
<accession>A0A2I4B6P7</accession>
<dbReference type="FunCoup" id="A0A2I4B6P7">
    <property type="interactions" value="496"/>
</dbReference>
<dbReference type="OrthoDB" id="120976at2759"/>
<dbReference type="InterPro" id="IPR001611">
    <property type="entry name" value="Leu-rich_rpt"/>
</dbReference>
<dbReference type="InterPro" id="IPR027417">
    <property type="entry name" value="P-loop_NTPase"/>
</dbReference>
<name>A0A2I4B6P7_AUSLI</name>
<keyword evidence="15" id="KW-0449">Lipoprotein</keyword>
<comment type="subcellular location">
    <subcellularLocation>
        <location evidence="1">Basolateral cell membrane</location>
    </subcellularLocation>
    <subcellularLocation>
        <location evidence="2">Cell membrane</location>
        <topology evidence="2">Lipid-anchor</topology>
    </subcellularLocation>
    <subcellularLocation>
        <location evidence="3">Cytoplasm</location>
    </subcellularLocation>
</comment>
<keyword evidence="9" id="KW-0547">Nucleotide-binding</keyword>
<dbReference type="InterPro" id="IPR007111">
    <property type="entry name" value="NACHT_NTPase"/>
</dbReference>
<evidence type="ECO:0000256" key="16">
    <source>
        <dbReference type="ARBA" id="ARBA00038296"/>
    </source>
</evidence>
<keyword evidence="4" id="KW-1003">Cell membrane</keyword>
<dbReference type="InterPro" id="IPR011029">
    <property type="entry name" value="DEATH-like_dom_sf"/>
</dbReference>
<dbReference type="PROSITE" id="PS50209">
    <property type="entry name" value="CARD"/>
    <property type="match status" value="2"/>
</dbReference>
<evidence type="ECO:0000256" key="7">
    <source>
        <dbReference type="ARBA" id="ARBA00022614"/>
    </source>
</evidence>
<keyword evidence="19" id="KW-1185">Reference proteome</keyword>
<dbReference type="Gene3D" id="3.40.50.300">
    <property type="entry name" value="P-loop containing nucleotide triphosphate hydrolases"/>
    <property type="match status" value="1"/>
</dbReference>
<keyword evidence="14" id="KW-0564">Palmitate</keyword>
<dbReference type="GO" id="GO:0042981">
    <property type="term" value="P:regulation of apoptotic process"/>
    <property type="evidence" value="ECO:0007669"/>
    <property type="project" value="InterPro"/>
</dbReference>
<dbReference type="Pfam" id="PF05729">
    <property type="entry name" value="NACHT"/>
    <property type="match status" value="1"/>
</dbReference>
<feature type="domain" description="NACHT" evidence="18">
    <location>
        <begin position="274"/>
        <end position="410"/>
    </location>
</feature>
<dbReference type="InParanoid" id="A0A2I4B6P7"/>
<dbReference type="AlphaFoldDB" id="A0A2I4B6P7"/>
<dbReference type="CTD" id="64127"/>
<evidence type="ECO:0000256" key="6">
    <source>
        <dbReference type="ARBA" id="ARBA00022588"/>
    </source>
</evidence>
<evidence type="ECO:0000256" key="12">
    <source>
        <dbReference type="ARBA" id="ARBA00022859"/>
    </source>
</evidence>
<dbReference type="InterPro" id="IPR001315">
    <property type="entry name" value="CARD"/>
</dbReference>
<keyword evidence="7" id="KW-0433">Leucine-rich repeat</keyword>
<dbReference type="InterPro" id="IPR041267">
    <property type="entry name" value="NLRP_HD2"/>
</dbReference>
<dbReference type="PANTHER" id="PTHR24106">
    <property type="entry name" value="NACHT, LRR AND CARD DOMAINS-CONTAINING"/>
    <property type="match status" value="1"/>
</dbReference>
<dbReference type="GO" id="GO:0016323">
    <property type="term" value="C:basolateral plasma membrane"/>
    <property type="evidence" value="ECO:0007669"/>
    <property type="project" value="UniProtKB-SubCell"/>
</dbReference>
<feature type="domain" description="CARD" evidence="17">
    <location>
        <begin position="1"/>
        <end position="83"/>
    </location>
</feature>
<comment type="similarity">
    <text evidence="16">Belongs to the NOD1-NOD2 family.</text>
</comment>
<dbReference type="GO" id="GO:0045087">
    <property type="term" value="P:innate immune response"/>
    <property type="evidence" value="ECO:0007669"/>
    <property type="project" value="UniProtKB-KW"/>
</dbReference>
<dbReference type="GeneID" id="106517234"/>
<proteinExistence type="inferred from homology"/>
<dbReference type="InterPro" id="IPR051261">
    <property type="entry name" value="NLR"/>
</dbReference>
<evidence type="ECO:0000259" key="18">
    <source>
        <dbReference type="PROSITE" id="PS50837"/>
    </source>
</evidence>
<keyword evidence="10" id="KW-0067">ATP-binding</keyword>
<dbReference type="RefSeq" id="XP_013863409.1">
    <property type="nucleotide sequence ID" value="XM_014007955.1"/>
</dbReference>
<dbReference type="KEGG" id="alim:106517234"/>
<keyword evidence="11" id="KW-0832">Ubl conjugation</keyword>
<evidence type="ECO:0000256" key="8">
    <source>
        <dbReference type="ARBA" id="ARBA00022737"/>
    </source>
</evidence>
<dbReference type="Gene3D" id="1.10.533.10">
    <property type="entry name" value="Death Domain, Fas"/>
    <property type="match status" value="2"/>
</dbReference>
<keyword evidence="8" id="KW-0677">Repeat</keyword>
<dbReference type="GO" id="GO:0005737">
    <property type="term" value="C:cytoplasm"/>
    <property type="evidence" value="ECO:0007669"/>
    <property type="project" value="UniProtKB-SubCell"/>
</dbReference>
<dbReference type="SMART" id="SM00368">
    <property type="entry name" value="LRR_RI"/>
    <property type="match status" value="6"/>
</dbReference>
<dbReference type="Pfam" id="PF13516">
    <property type="entry name" value="LRR_6"/>
    <property type="match status" value="3"/>
</dbReference>
<evidence type="ECO:0000256" key="1">
    <source>
        <dbReference type="ARBA" id="ARBA00004187"/>
    </source>
</evidence>
<dbReference type="Pfam" id="PF17779">
    <property type="entry name" value="WHD_NOD2"/>
    <property type="match status" value="1"/>
</dbReference>
<keyword evidence="12" id="KW-0391">Immunity</keyword>
<keyword evidence="13" id="KW-0472">Membrane</keyword>
<dbReference type="SMART" id="SM00114">
    <property type="entry name" value="CARD"/>
    <property type="match status" value="2"/>
</dbReference>
<dbReference type="GO" id="GO:0005524">
    <property type="term" value="F:ATP binding"/>
    <property type="evidence" value="ECO:0007669"/>
    <property type="project" value="UniProtKB-KW"/>
</dbReference>
<evidence type="ECO:0000313" key="20">
    <source>
        <dbReference type="RefSeq" id="XP_013863409.1"/>
    </source>
</evidence>
<evidence type="ECO:0000256" key="5">
    <source>
        <dbReference type="ARBA" id="ARBA00022490"/>
    </source>
</evidence>
<dbReference type="SUPFAM" id="SSF47986">
    <property type="entry name" value="DEATH domain"/>
    <property type="match status" value="2"/>
</dbReference>
<evidence type="ECO:0000256" key="11">
    <source>
        <dbReference type="ARBA" id="ARBA00022843"/>
    </source>
</evidence>
<evidence type="ECO:0000256" key="9">
    <source>
        <dbReference type="ARBA" id="ARBA00022741"/>
    </source>
</evidence>
<evidence type="ECO:0000256" key="15">
    <source>
        <dbReference type="ARBA" id="ARBA00023288"/>
    </source>
</evidence>
<evidence type="ECO:0000256" key="2">
    <source>
        <dbReference type="ARBA" id="ARBA00004193"/>
    </source>
</evidence>
<organism evidence="19 20">
    <name type="scientific">Austrofundulus limnaeus</name>
    <name type="common">Annual killifish</name>
    <dbReference type="NCBI Taxonomy" id="52670"/>
    <lineage>
        <taxon>Eukaryota</taxon>
        <taxon>Metazoa</taxon>
        <taxon>Chordata</taxon>
        <taxon>Craniata</taxon>
        <taxon>Vertebrata</taxon>
        <taxon>Euteleostomi</taxon>
        <taxon>Actinopterygii</taxon>
        <taxon>Neopterygii</taxon>
        <taxon>Teleostei</taxon>
        <taxon>Neoteleostei</taxon>
        <taxon>Acanthomorphata</taxon>
        <taxon>Ovalentaria</taxon>
        <taxon>Atherinomorphae</taxon>
        <taxon>Cyprinodontiformes</taxon>
        <taxon>Rivulidae</taxon>
        <taxon>Austrofundulus</taxon>
    </lineage>
</organism>
<gene>
    <name evidence="20" type="primary">nod2</name>
</gene>
<sequence length="989" mass="110276">MFTQELLLKQRTEFLHALCSSGSGQHLERVLDILLAKGELGWEDYQSIQVPGRTLYSNARQLLDLVYTKGEESCGLFITAVEQVLPEAQRAGLSFSGCPSSLEGNEQTQSPSAETLLAQRPSLVLKLQHCIDDVLEVLVELGQFSSEERDEVQLPVHTPSQQARCLLDHVRSKGEAAAAAVLQFIQQREESESQLSQKNLTQTKEFLKYQKKLSSSVSAQSCFLSTYGGTNHMALDDVFTEVQLELPHNSVGVHTALGLEDIVGPVGTVNENADTVLVSGEAGSGKSTLLQKLHLLWVQGLALQDFVLLFPFSCRRLNSEHRELSVRELLFEHCCWPDREQEEIFQLILDHPHLILFTFDGLDELKHSFFDERRLCSPTQRAPVHLLLFNLIQGSLMKGVRKVVTSRPEAVGSGLKKHLCKEVLLKGFSPLSIDRFVRKHQRNSALAAKVLESIQANTALLGLCHSPVLCCIVSQCHKELLGCGEGSPQTIADVYLMILQHFFQHHSMVKRSVGGLLQDNLETVLSLGQLAFKGIATTCYIFSDTDLETYGVTEKDVCMGFLTQSKDMSLDHSKHYEFLHVTMQCFFAALYIVLSSQLDCATIPKLFELQDRRETDHSSTCFKACLPSSDQQGNILEERAATAAETPNLQITATFVSGFLSQRLQRLWLHCCSSAVVEKKSRQVARCISKGMQKHFKSIPRPVQGEKKSMHAMPEFVWLIKCIYEMQESRLAKDVMSKLQVDHLKLTYCNIGPVECTALAYVLQHLKKPVGLQLDNNSVGDVGVEQLLPCMHICNSLYLRNNNITDEGIHKLIAKVIQCENFQKIALFNNRLTDACTQHFSHLLKNKQNFLSLRLGNNNITSDGAKQLAEGLKQNHSLQYLGLWGNRIGDAGAEAIASALESSKSLVWLSLVGNGVGNAGACALSTVIRNCTSLEELWLTENCITRAGVEHLIQALKQSTHVKSVWLKNNNLSSEEVEEMKQTEPRLIF</sequence>
<keyword evidence="6" id="KW-0399">Innate immunity</keyword>
<dbReference type="Pfam" id="PF00619">
    <property type="entry name" value="CARD"/>
    <property type="match status" value="2"/>
</dbReference>
<evidence type="ECO:0000256" key="10">
    <source>
        <dbReference type="ARBA" id="ARBA00022840"/>
    </source>
</evidence>
<dbReference type="FunFam" id="3.40.50.300:FF:000940">
    <property type="entry name" value="Nucleotide-binding oligomerization domain-containing protein 2"/>
    <property type="match status" value="1"/>
</dbReference>
<feature type="domain" description="CARD" evidence="17">
    <location>
        <begin position="108"/>
        <end position="187"/>
    </location>
</feature>
<evidence type="ECO:0000256" key="4">
    <source>
        <dbReference type="ARBA" id="ARBA00022475"/>
    </source>
</evidence>
<dbReference type="InterPro" id="IPR041075">
    <property type="entry name" value="NOD1/2_WH"/>
</dbReference>
<evidence type="ECO:0000256" key="14">
    <source>
        <dbReference type="ARBA" id="ARBA00023139"/>
    </source>
</evidence>
<protein>
    <submittedName>
        <fullName evidence="20">Nucleotide-binding oligomerization domain-containing protein 2</fullName>
    </submittedName>
</protein>
<dbReference type="PROSITE" id="PS50837">
    <property type="entry name" value="NACHT"/>
    <property type="match status" value="1"/>
</dbReference>
<evidence type="ECO:0000313" key="19">
    <source>
        <dbReference type="Proteomes" id="UP000192220"/>
    </source>
</evidence>
<reference evidence="20" key="1">
    <citation type="submission" date="2025-08" db="UniProtKB">
        <authorList>
            <consortium name="RefSeq"/>
        </authorList>
    </citation>
    <scope>IDENTIFICATION</scope>
    <source>
        <strain evidence="20">Quisiro</strain>
        <tissue evidence="20">Liver</tissue>
    </source>
</reference>